<sequence>MNFNKKLEFSRESGGVESLPQLWAKKYVKGLVDPDTAWRDRAKMGRGAIADKLLECLRGTSAQAWSKTETVLDKEVQRHDIEHNLINPWQIAKDVFSVYEQALAAYAQNIPPRRLSVIVGSELGEIRNKHTEVDPRVIGFVSMQFHYTGELLLEPLLPEEQIVVSDYFKVIDDHLYMPLQRAYNAAAEYDYDSPILEAVRNLLPQITNIATKICQEAIEIYPGYQCYSGPLNDPRVQISSRRDIEMFQVYLCVCALEANISIVKQELFPLCVMLYPALEIKWELIQMLINLIGIEVQRNLGLQQTQVFKPYLQAMADMFSPAVFSEKVLEVVQAV</sequence>
<dbReference type="AlphaFoldDB" id="A0A8J7B7S9"/>
<reference evidence="1" key="1">
    <citation type="submission" date="2020-10" db="EMBL/GenBank/DDBJ databases">
        <authorList>
            <person name="Castelo-Branco R."/>
            <person name="Eusebio N."/>
            <person name="Adriana R."/>
            <person name="Vieira A."/>
            <person name="Brugerolle De Fraissinette N."/>
            <person name="Rezende De Castro R."/>
            <person name="Schneider M.P."/>
            <person name="Vasconcelos V."/>
            <person name="Leao P.N."/>
        </authorList>
    </citation>
    <scope>NUCLEOTIDE SEQUENCE</scope>
    <source>
        <strain evidence="1">LEGE 07157</strain>
    </source>
</reference>
<name>A0A8J7B7S9_9CYAN</name>
<keyword evidence="2" id="KW-1185">Reference proteome</keyword>
<protein>
    <submittedName>
        <fullName evidence="1">Uncharacterized protein</fullName>
    </submittedName>
</protein>
<evidence type="ECO:0000313" key="1">
    <source>
        <dbReference type="EMBL" id="MBE9114625.1"/>
    </source>
</evidence>
<accession>A0A8J7B7S9</accession>
<comment type="caution">
    <text evidence="1">The sequence shown here is derived from an EMBL/GenBank/DDBJ whole genome shotgun (WGS) entry which is preliminary data.</text>
</comment>
<dbReference type="EMBL" id="JADEWZ010000002">
    <property type="protein sequence ID" value="MBE9114625.1"/>
    <property type="molecule type" value="Genomic_DNA"/>
</dbReference>
<gene>
    <name evidence="1" type="ORF">IQ249_01825</name>
</gene>
<organism evidence="1 2">
    <name type="scientific">Lusitaniella coriacea LEGE 07157</name>
    <dbReference type="NCBI Taxonomy" id="945747"/>
    <lineage>
        <taxon>Bacteria</taxon>
        <taxon>Bacillati</taxon>
        <taxon>Cyanobacteriota</taxon>
        <taxon>Cyanophyceae</taxon>
        <taxon>Spirulinales</taxon>
        <taxon>Lusitaniellaceae</taxon>
        <taxon>Lusitaniella</taxon>
    </lineage>
</organism>
<evidence type="ECO:0000313" key="2">
    <source>
        <dbReference type="Proteomes" id="UP000654482"/>
    </source>
</evidence>
<proteinExistence type="predicted"/>
<dbReference type="Proteomes" id="UP000654482">
    <property type="component" value="Unassembled WGS sequence"/>
</dbReference>
<dbReference type="RefSeq" id="WP_194027713.1">
    <property type="nucleotide sequence ID" value="NZ_JADEWZ010000002.1"/>
</dbReference>